<feature type="region of interest" description="Disordered" evidence="1">
    <location>
        <begin position="1"/>
        <end position="46"/>
    </location>
</feature>
<dbReference type="PANTHER" id="PTHR38248">
    <property type="entry name" value="FUNK1 6"/>
    <property type="match status" value="1"/>
</dbReference>
<dbReference type="PANTHER" id="PTHR38248:SF2">
    <property type="entry name" value="FUNK1 11"/>
    <property type="match status" value="1"/>
</dbReference>
<dbReference type="SUPFAM" id="SSF56112">
    <property type="entry name" value="Protein kinase-like (PK-like)"/>
    <property type="match status" value="1"/>
</dbReference>
<dbReference type="InterPro" id="IPR040976">
    <property type="entry name" value="Pkinase_fungal"/>
</dbReference>
<evidence type="ECO:0000256" key="1">
    <source>
        <dbReference type="SAM" id="MobiDB-lite"/>
    </source>
</evidence>
<dbReference type="Proteomes" id="UP000242875">
    <property type="component" value="Unassembled WGS sequence"/>
</dbReference>
<feature type="compositionally biased region" description="Low complexity" evidence="1">
    <location>
        <begin position="37"/>
        <end position="46"/>
    </location>
</feature>
<organism evidence="3 4">
    <name type="scientific">Bifiguratus adelaidae</name>
    <dbReference type="NCBI Taxonomy" id="1938954"/>
    <lineage>
        <taxon>Eukaryota</taxon>
        <taxon>Fungi</taxon>
        <taxon>Fungi incertae sedis</taxon>
        <taxon>Mucoromycota</taxon>
        <taxon>Mucoromycotina</taxon>
        <taxon>Endogonomycetes</taxon>
        <taxon>Endogonales</taxon>
        <taxon>Endogonales incertae sedis</taxon>
        <taxon>Bifiguratus</taxon>
    </lineage>
</organism>
<dbReference type="AlphaFoldDB" id="A0A261Y4T7"/>
<feature type="compositionally biased region" description="Low complexity" evidence="1">
    <location>
        <begin position="15"/>
        <end position="29"/>
    </location>
</feature>
<evidence type="ECO:0000313" key="4">
    <source>
        <dbReference type="Proteomes" id="UP000242875"/>
    </source>
</evidence>
<comment type="caution">
    <text evidence="3">The sequence shown here is derived from an EMBL/GenBank/DDBJ whole genome shotgun (WGS) entry which is preliminary data.</text>
</comment>
<reference evidence="3 4" key="1">
    <citation type="journal article" date="2017" name="Mycologia">
        <title>Bifiguratus adelaidae, gen. et sp. nov., a new member of Mucoromycotina in endophytic and soil-dwelling habitats.</title>
        <authorList>
            <person name="Torres-Cruz T.J."/>
            <person name="Billingsley Tobias T.L."/>
            <person name="Almatruk M."/>
            <person name="Hesse C."/>
            <person name="Kuske C.R."/>
            <person name="Desiro A."/>
            <person name="Benucci G.M."/>
            <person name="Bonito G."/>
            <person name="Stajich J.E."/>
            <person name="Dunlap C."/>
            <person name="Arnold A.E."/>
            <person name="Porras-Alfaro A."/>
        </authorList>
    </citation>
    <scope>NUCLEOTIDE SEQUENCE [LARGE SCALE GENOMIC DNA]</scope>
    <source>
        <strain evidence="3 4">AZ0501</strain>
    </source>
</reference>
<accession>A0A261Y4T7</accession>
<evidence type="ECO:0000313" key="3">
    <source>
        <dbReference type="EMBL" id="OZJ05613.1"/>
    </source>
</evidence>
<dbReference type="PROSITE" id="PS50011">
    <property type="entry name" value="PROTEIN_KINASE_DOM"/>
    <property type="match status" value="1"/>
</dbReference>
<keyword evidence="4" id="KW-1185">Reference proteome</keyword>
<dbReference type="Pfam" id="PF17667">
    <property type="entry name" value="Pkinase_fungal"/>
    <property type="match status" value="1"/>
</dbReference>
<gene>
    <name evidence="3" type="ORF">BZG36_01492</name>
</gene>
<dbReference type="InterPro" id="IPR000719">
    <property type="entry name" value="Prot_kinase_dom"/>
</dbReference>
<dbReference type="InterPro" id="IPR011009">
    <property type="entry name" value="Kinase-like_dom_sf"/>
</dbReference>
<dbReference type="GO" id="GO:0004672">
    <property type="term" value="F:protein kinase activity"/>
    <property type="evidence" value="ECO:0007669"/>
    <property type="project" value="InterPro"/>
</dbReference>
<proteinExistence type="predicted"/>
<sequence length="720" mass="82261">MVARAAERIRVDNGSNKADSRSTSSSSVSTPVKNAASHPHSSQSSVSESILQRLDFELADAKFVTDGLEEHLTGSRITVLQAAELLRSLYEAKLLTPLRKGQPEHIDIAIQEACEAALRQPLSKLQCYWLWPTFPHHRSETHMVTFVRQIATSVCKNVETNFFAKPFTSDKNYRLTDEFERPQLRPDFVLLPKMAWANSELRGTETGSYLEPEEALNNYKMAMCVGECKQSKLRDARRQVRKYIRGLKRTQPWRRYALALYWASKDFGVIRADQSGLDEDFFNITTPRGALDFVRTIFWLCTASASELGCDHTFHLGGGKKFPTSANGQEIQYIRREIDEIWCADQEGSVHYKVESVLHNSSSIRGRGTRVFAVREILNYRGELDGRPLVLKVSWQDRARQHDEAHFNRLASQRGVEHVLLALRSFNCLHDGKDDSTLTAIRGYDSSLLNQLPIEDRVQKRMVFPRARPLAQFESLEELVRGIVGAILGHKELIEKANIFHRDVSEFNVLLPERGSEQLGYLIDLDMAIDISERPIPQETEVNLAALFDEISPDSRKRKRHSDSETNGDTVKARRTGTVPYMAPSVMLGEEHKIHHDLQSFFFVLYLLPFSYSEPGPSGEPIQWPEFIQWWCQGSMLRSGSVKAVFFSKPASVLSTLVKDSASGWRKSTFWFRRYVGMVMRFYSVLWHDEKERKDVTHADVIQVLQTWLDATPDEQGQYP</sequence>
<protein>
    <recommendedName>
        <fullName evidence="2">Protein kinase domain-containing protein</fullName>
    </recommendedName>
</protein>
<feature type="region of interest" description="Disordered" evidence="1">
    <location>
        <begin position="555"/>
        <end position="574"/>
    </location>
</feature>
<evidence type="ECO:0000259" key="2">
    <source>
        <dbReference type="PROSITE" id="PS50011"/>
    </source>
</evidence>
<dbReference type="EMBL" id="MVBO01000012">
    <property type="protein sequence ID" value="OZJ05613.1"/>
    <property type="molecule type" value="Genomic_DNA"/>
</dbReference>
<feature type="domain" description="Protein kinase" evidence="2">
    <location>
        <begin position="359"/>
        <end position="720"/>
    </location>
</feature>
<dbReference type="OrthoDB" id="5569250at2759"/>
<dbReference type="GO" id="GO:0005524">
    <property type="term" value="F:ATP binding"/>
    <property type="evidence" value="ECO:0007669"/>
    <property type="project" value="InterPro"/>
</dbReference>
<name>A0A261Y4T7_9FUNG</name>
<dbReference type="Gene3D" id="1.10.510.10">
    <property type="entry name" value="Transferase(Phosphotransferase) domain 1"/>
    <property type="match status" value="1"/>
</dbReference>
<feature type="compositionally biased region" description="Basic and acidic residues" evidence="1">
    <location>
        <begin position="1"/>
        <end position="11"/>
    </location>
</feature>